<evidence type="ECO:0000256" key="1">
    <source>
        <dbReference type="ARBA" id="ARBA00007274"/>
    </source>
</evidence>
<dbReference type="Pfam" id="PF00132">
    <property type="entry name" value="Hexapep"/>
    <property type="match status" value="1"/>
</dbReference>
<evidence type="ECO:0000256" key="3">
    <source>
        <dbReference type="ARBA" id="ARBA00022737"/>
    </source>
</evidence>
<comment type="similarity">
    <text evidence="1">Belongs to the transferase hexapeptide repeat family.</text>
</comment>
<dbReference type="RefSeq" id="WP_353720814.1">
    <property type="nucleotide sequence ID" value="NZ_CP159289.1"/>
</dbReference>
<dbReference type="EC" id="2.3.1.-" evidence="5"/>
<evidence type="ECO:0000256" key="2">
    <source>
        <dbReference type="ARBA" id="ARBA00022679"/>
    </source>
</evidence>
<dbReference type="AlphaFoldDB" id="A0AAU8FPN8"/>
<keyword evidence="3" id="KW-0677">Repeat</keyword>
<gene>
    <name evidence="5" type="ORF">ABV298_03540</name>
</gene>
<dbReference type="PANTHER" id="PTHR43300:SF11">
    <property type="entry name" value="ACETYLTRANSFERASE RV3034C-RELATED"/>
    <property type="match status" value="1"/>
</dbReference>
<protein>
    <submittedName>
        <fullName evidence="5">Acyltransferase</fullName>
        <ecNumber evidence="5">2.3.1.-</ecNumber>
    </submittedName>
</protein>
<evidence type="ECO:0000313" key="5">
    <source>
        <dbReference type="EMBL" id="XCH25514.1"/>
    </source>
</evidence>
<reference evidence="5" key="1">
    <citation type="submission" date="2024-06" db="EMBL/GenBank/DDBJ databases">
        <title>Sequencing and assembly of the genome of Dyadobacter sp. strain 676, a symbiont of Cyamopsis tetragonoloba.</title>
        <authorList>
            <person name="Guro P."/>
            <person name="Sazanova A."/>
            <person name="Kuznetsova I."/>
            <person name="Belimov A."/>
            <person name="Safronova V."/>
        </authorList>
    </citation>
    <scope>NUCLEOTIDE SEQUENCE</scope>
    <source>
        <strain evidence="5">676</strain>
    </source>
</reference>
<dbReference type="CDD" id="cd04647">
    <property type="entry name" value="LbH_MAT_like"/>
    <property type="match status" value="1"/>
</dbReference>
<dbReference type="GO" id="GO:0016746">
    <property type="term" value="F:acyltransferase activity"/>
    <property type="evidence" value="ECO:0007669"/>
    <property type="project" value="UniProtKB-KW"/>
</dbReference>
<accession>A0AAU8FPN8</accession>
<dbReference type="InterPro" id="IPR011004">
    <property type="entry name" value="Trimer_LpxA-like_sf"/>
</dbReference>
<keyword evidence="4 5" id="KW-0012">Acyltransferase</keyword>
<sequence length="185" mass="20446">MGRLSIIKNLLKRWWLSPVDYARSIGVKVGSGCQFFNVTWSSEPYLISVGNNCQITNGVRIFTHGGAFMFRREVPDFDCFGKVAIGDGVYIGNNSLILPGVTIGNNVLVAAGSVVTKSVPDNVCVGGNPAKIICSVEDYKRNNIRYNVHSKGMSREEKKALLLSLPDDRLIQKGYLKYNERISNL</sequence>
<dbReference type="Gene3D" id="2.160.10.10">
    <property type="entry name" value="Hexapeptide repeat proteins"/>
    <property type="match status" value="1"/>
</dbReference>
<dbReference type="PROSITE" id="PS00101">
    <property type="entry name" value="HEXAPEP_TRANSFERASES"/>
    <property type="match status" value="1"/>
</dbReference>
<dbReference type="SUPFAM" id="SSF51161">
    <property type="entry name" value="Trimeric LpxA-like enzymes"/>
    <property type="match status" value="1"/>
</dbReference>
<dbReference type="EMBL" id="CP159289">
    <property type="protein sequence ID" value="XCH25514.1"/>
    <property type="molecule type" value="Genomic_DNA"/>
</dbReference>
<evidence type="ECO:0000256" key="4">
    <source>
        <dbReference type="ARBA" id="ARBA00023315"/>
    </source>
</evidence>
<dbReference type="InterPro" id="IPR018357">
    <property type="entry name" value="Hexapep_transf_CS"/>
</dbReference>
<organism evidence="5">
    <name type="scientific">Dyadobacter sp. 676</name>
    <dbReference type="NCBI Taxonomy" id="3088362"/>
    <lineage>
        <taxon>Bacteria</taxon>
        <taxon>Pseudomonadati</taxon>
        <taxon>Bacteroidota</taxon>
        <taxon>Cytophagia</taxon>
        <taxon>Cytophagales</taxon>
        <taxon>Spirosomataceae</taxon>
        <taxon>Dyadobacter</taxon>
    </lineage>
</organism>
<keyword evidence="2 5" id="KW-0808">Transferase</keyword>
<dbReference type="InterPro" id="IPR001451">
    <property type="entry name" value="Hexapep"/>
</dbReference>
<name>A0AAU8FPN8_9BACT</name>
<dbReference type="PANTHER" id="PTHR43300">
    <property type="entry name" value="ACETYLTRANSFERASE"/>
    <property type="match status" value="1"/>
</dbReference>
<proteinExistence type="inferred from homology"/>
<dbReference type="InterPro" id="IPR050179">
    <property type="entry name" value="Trans_hexapeptide_repeat"/>
</dbReference>